<dbReference type="EMBL" id="CM003374">
    <property type="protein sequence ID" value="KOM41258.1"/>
    <property type="molecule type" value="Genomic_DNA"/>
</dbReference>
<evidence type="ECO:0000256" key="1">
    <source>
        <dbReference type="SAM" id="MobiDB-lite"/>
    </source>
</evidence>
<feature type="compositionally biased region" description="Acidic residues" evidence="1">
    <location>
        <begin position="27"/>
        <end position="36"/>
    </location>
</feature>
<protein>
    <submittedName>
        <fullName evidence="2">Uncharacterized protein</fullName>
    </submittedName>
</protein>
<organism evidence="2 3">
    <name type="scientific">Phaseolus angularis</name>
    <name type="common">Azuki bean</name>
    <name type="synonym">Vigna angularis</name>
    <dbReference type="NCBI Taxonomy" id="3914"/>
    <lineage>
        <taxon>Eukaryota</taxon>
        <taxon>Viridiplantae</taxon>
        <taxon>Streptophyta</taxon>
        <taxon>Embryophyta</taxon>
        <taxon>Tracheophyta</taxon>
        <taxon>Spermatophyta</taxon>
        <taxon>Magnoliopsida</taxon>
        <taxon>eudicotyledons</taxon>
        <taxon>Gunneridae</taxon>
        <taxon>Pentapetalae</taxon>
        <taxon>rosids</taxon>
        <taxon>fabids</taxon>
        <taxon>Fabales</taxon>
        <taxon>Fabaceae</taxon>
        <taxon>Papilionoideae</taxon>
        <taxon>50 kb inversion clade</taxon>
        <taxon>NPAAA clade</taxon>
        <taxon>indigoferoid/millettioid clade</taxon>
        <taxon>Phaseoleae</taxon>
        <taxon>Vigna</taxon>
    </lineage>
</organism>
<reference evidence="3" key="1">
    <citation type="journal article" date="2015" name="Proc. Natl. Acad. Sci. U.S.A.">
        <title>Genome sequencing of adzuki bean (Vigna angularis) provides insight into high starch and low fat accumulation and domestication.</title>
        <authorList>
            <person name="Yang K."/>
            <person name="Tian Z."/>
            <person name="Chen C."/>
            <person name="Luo L."/>
            <person name="Zhao B."/>
            <person name="Wang Z."/>
            <person name="Yu L."/>
            <person name="Li Y."/>
            <person name="Sun Y."/>
            <person name="Li W."/>
            <person name="Chen Y."/>
            <person name="Li Y."/>
            <person name="Zhang Y."/>
            <person name="Ai D."/>
            <person name="Zhao J."/>
            <person name="Shang C."/>
            <person name="Ma Y."/>
            <person name="Wu B."/>
            <person name="Wang M."/>
            <person name="Gao L."/>
            <person name="Sun D."/>
            <person name="Zhang P."/>
            <person name="Guo F."/>
            <person name="Wang W."/>
            <person name="Li Y."/>
            <person name="Wang J."/>
            <person name="Varshney R.K."/>
            <person name="Wang J."/>
            <person name="Ling H.Q."/>
            <person name="Wan P."/>
        </authorList>
    </citation>
    <scope>NUCLEOTIDE SEQUENCE</scope>
    <source>
        <strain evidence="3">cv. Jingnong 6</strain>
    </source>
</reference>
<name>A0A0L9UEU3_PHAAN</name>
<feature type="compositionally biased region" description="Basic and acidic residues" evidence="1">
    <location>
        <begin position="37"/>
        <end position="52"/>
    </location>
</feature>
<sequence length="52" mass="5512">MGVNVDVEEVGVGGREESFPKMGEGEVGVEEEGEGEGEGRRFRERGRGEGGT</sequence>
<evidence type="ECO:0000313" key="2">
    <source>
        <dbReference type="EMBL" id="KOM41258.1"/>
    </source>
</evidence>
<feature type="region of interest" description="Disordered" evidence="1">
    <location>
        <begin position="1"/>
        <end position="52"/>
    </location>
</feature>
<accession>A0A0L9UEU3</accession>
<proteinExistence type="predicted"/>
<evidence type="ECO:0000313" key="3">
    <source>
        <dbReference type="Proteomes" id="UP000053144"/>
    </source>
</evidence>
<dbReference type="Proteomes" id="UP000053144">
    <property type="component" value="Chromosome 4"/>
</dbReference>
<dbReference type="AlphaFoldDB" id="A0A0L9UEU3"/>
<dbReference type="Gramene" id="KOM41258">
    <property type="protein sequence ID" value="KOM41258"/>
    <property type="gene ID" value="LR48_Vigan04g145600"/>
</dbReference>
<gene>
    <name evidence="2" type="ORF">LR48_Vigan04g145600</name>
</gene>